<evidence type="ECO:0000256" key="1">
    <source>
        <dbReference type="ARBA" id="ARBA00022649"/>
    </source>
</evidence>
<evidence type="ECO:0000313" key="5">
    <source>
        <dbReference type="Proteomes" id="UP000270487"/>
    </source>
</evidence>
<evidence type="ECO:0000313" key="3">
    <source>
        <dbReference type="EMBL" id="VEI63085.1"/>
    </source>
</evidence>
<dbReference type="GeneID" id="30320709"/>
<dbReference type="InterPro" id="IPR009956">
    <property type="entry name" value="Post-segregation_anti-tox_CcdA"/>
</dbReference>
<dbReference type="KEGG" id="sfw:WN53_11075"/>
<dbReference type="AlphaFoldDB" id="A0A0F7D1U7"/>
<name>A0A0F7D1U7_SERFO</name>
<evidence type="ECO:0000313" key="4">
    <source>
        <dbReference type="EMBL" id="VTR20538.1"/>
    </source>
</evidence>
<dbReference type="RefSeq" id="WP_024486363.1">
    <property type="nucleotide sequence ID" value="NZ_CAMISF010000008.1"/>
</dbReference>
<reference evidence="3 5" key="1">
    <citation type="submission" date="2018-12" db="EMBL/GenBank/DDBJ databases">
        <authorList>
            <consortium name="Pathogen Informatics"/>
        </authorList>
    </citation>
    <scope>NUCLEOTIDE SEQUENCE [LARGE SCALE GENOMIC DNA]</scope>
    <source>
        <strain evidence="4">NCTC12965</strain>
        <strain evidence="3 5">NCTC13193</strain>
    </source>
</reference>
<dbReference type="EMBL" id="JACNYO010000008">
    <property type="protein sequence ID" value="MBC3212628.1"/>
    <property type="molecule type" value="Genomic_DNA"/>
</dbReference>
<sequence length="81" mass="8941">MGAVSVIKKRNTNVYLRVDLIEQAKALDLNLSATLNHALELAVKKGQRERWLAENRAGLEALNGFVEENGLFSDDADFGVL</sequence>
<keyword evidence="1" id="KW-1277">Toxin-antitoxin system</keyword>
<dbReference type="Proteomes" id="UP000659084">
    <property type="component" value="Unassembled WGS sequence"/>
</dbReference>
<dbReference type="EMBL" id="CABEEZ010000021">
    <property type="protein sequence ID" value="VTR20538.1"/>
    <property type="molecule type" value="Genomic_DNA"/>
</dbReference>
<dbReference type="Pfam" id="PF07362">
    <property type="entry name" value="CcdA"/>
    <property type="match status" value="1"/>
</dbReference>
<accession>A0A0F7D1U7</accession>
<evidence type="ECO:0000313" key="2">
    <source>
        <dbReference type="EMBL" id="MBC3212628.1"/>
    </source>
</evidence>
<organism evidence="3 5">
    <name type="scientific">Serratia fonticola</name>
    <dbReference type="NCBI Taxonomy" id="47917"/>
    <lineage>
        <taxon>Bacteria</taxon>
        <taxon>Pseudomonadati</taxon>
        <taxon>Pseudomonadota</taxon>
        <taxon>Gammaproteobacteria</taxon>
        <taxon>Enterobacterales</taxon>
        <taxon>Yersiniaceae</taxon>
        <taxon>Serratia</taxon>
    </lineage>
</organism>
<protein>
    <submittedName>
        <fullName evidence="3">Plasmid maintenance protein CcdA</fullName>
    </submittedName>
    <submittedName>
        <fullName evidence="2">Type II toxin-antitoxin system CcdA family antitoxin</fullName>
    </submittedName>
</protein>
<proteinExistence type="predicted"/>
<reference evidence="2" key="2">
    <citation type="submission" date="2020-08" db="EMBL/GenBank/DDBJ databases">
        <title>Food and environmental bacterial isolates.</title>
        <authorList>
            <person name="Richter L."/>
            <person name="Du Plessis E.M."/>
            <person name="Duvenage S."/>
            <person name="Allam M."/>
            <person name="Korsten L."/>
        </authorList>
    </citation>
    <scope>NUCLEOTIDE SEQUENCE</scope>
    <source>
        <strain evidence="2">UPMP2127</strain>
    </source>
</reference>
<gene>
    <name evidence="3" type="primary">ccdA</name>
    <name evidence="2" type="ORF">H8J20_10800</name>
    <name evidence="4" type="ORF">NCTC12965_01028</name>
    <name evidence="3" type="ORF">NCTC13193_00647</name>
</gene>
<dbReference type="Proteomes" id="UP000270487">
    <property type="component" value="Chromosome"/>
</dbReference>
<dbReference type="EMBL" id="LR134492">
    <property type="protein sequence ID" value="VEI63085.1"/>
    <property type="molecule type" value="Genomic_DNA"/>
</dbReference>
<dbReference type="STRING" id="47917.AV650_06320"/>